<reference evidence="12" key="1">
    <citation type="submission" date="2020-12" db="EMBL/GenBank/DDBJ databases">
        <title>Taurinivorans muris gen. nov., sp. nov., fundamental and realized metabolic niche of a ubiquitous sulfidogenic bacterium in the murine intestine.</title>
        <authorList>
            <person name="Ye H."/>
            <person name="Hanson B.T."/>
            <person name="Loy A."/>
        </authorList>
    </citation>
    <scope>NUCLEOTIDE SEQUENCE</scope>
    <source>
        <strain evidence="12">LT0009</strain>
    </source>
</reference>
<dbReference type="PROSITE" id="PS51163">
    <property type="entry name" value="YRDC"/>
    <property type="match status" value="1"/>
</dbReference>
<keyword evidence="4" id="KW-0479">Metal-binding</keyword>
<gene>
    <name evidence="12" type="primary">hypF</name>
    <name evidence="12" type="ORF">JBF11_04280</name>
</gene>
<dbReference type="Gene3D" id="3.30.110.120">
    <property type="match status" value="1"/>
</dbReference>
<dbReference type="InterPro" id="IPR017968">
    <property type="entry name" value="Acylphosphatase_CS"/>
</dbReference>
<dbReference type="RefSeq" id="WP_334316147.1">
    <property type="nucleotide sequence ID" value="NZ_CP065938.1"/>
</dbReference>
<evidence type="ECO:0000313" key="12">
    <source>
        <dbReference type="EMBL" id="UWX06535.1"/>
    </source>
</evidence>
<accession>A0ABY5Y392</accession>
<feature type="active site" evidence="9">
    <location>
        <position position="19"/>
    </location>
</feature>
<keyword evidence="6" id="KW-0862">Zinc</keyword>
<dbReference type="EMBL" id="CP065938">
    <property type="protein sequence ID" value="UWX06535.1"/>
    <property type="molecule type" value="Genomic_DNA"/>
</dbReference>
<feature type="domain" description="Acylphosphatase-like" evidence="10">
    <location>
        <begin position="4"/>
        <end position="91"/>
    </location>
</feature>
<dbReference type="InterPro" id="IPR001792">
    <property type="entry name" value="Acylphosphatase-like_dom"/>
</dbReference>
<evidence type="ECO:0000256" key="2">
    <source>
        <dbReference type="ARBA" id="ARBA00008097"/>
    </source>
</evidence>
<evidence type="ECO:0000256" key="1">
    <source>
        <dbReference type="ARBA" id="ARBA00004711"/>
    </source>
</evidence>
<dbReference type="InterPro" id="IPR006070">
    <property type="entry name" value="Sua5-like_dom"/>
</dbReference>
<dbReference type="EC" id="6.2.-.-" evidence="8"/>
<evidence type="ECO:0000259" key="11">
    <source>
        <dbReference type="PROSITE" id="PS51163"/>
    </source>
</evidence>
<keyword evidence="9" id="KW-0378">Hydrolase</keyword>
<dbReference type="PANTHER" id="PTHR42959:SF1">
    <property type="entry name" value="CARBAMOYLTRANSFERASE HYPF"/>
    <property type="match status" value="1"/>
</dbReference>
<comment type="catalytic activity">
    <reaction evidence="9">
        <text>an acyl phosphate + H2O = a carboxylate + phosphate + H(+)</text>
        <dbReference type="Rhea" id="RHEA:14965"/>
        <dbReference type="ChEBI" id="CHEBI:15377"/>
        <dbReference type="ChEBI" id="CHEBI:15378"/>
        <dbReference type="ChEBI" id="CHEBI:29067"/>
        <dbReference type="ChEBI" id="CHEBI:43474"/>
        <dbReference type="ChEBI" id="CHEBI:59918"/>
        <dbReference type="EC" id="3.6.1.7"/>
    </reaction>
</comment>
<dbReference type="Pfam" id="PF17788">
    <property type="entry name" value="HypF_C"/>
    <property type="match status" value="1"/>
</dbReference>
<dbReference type="SUPFAM" id="SSF54975">
    <property type="entry name" value="Acylphosphatase/BLUF domain-like"/>
    <property type="match status" value="1"/>
</dbReference>
<dbReference type="InterPro" id="IPR043129">
    <property type="entry name" value="ATPase_NBD"/>
</dbReference>
<evidence type="ECO:0000256" key="8">
    <source>
        <dbReference type="PIRNR" id="PIRNR006256"/>
    </source>
</evidence>
<keyword evidence="3" id="KW-0436">Ligase</keyword>
<dbReference type="InterPro" id="IPR055128">
    <property type="entry name" value="HypF_C_2"/>
</dbReference>
<keyword evidence="13" id="KW-1185">Reference proteome</keyword>
<comment type="similarity">
    <text evidence="2 8">Belongs to the carbamoyltransferase HypF family.</text>
</comment>
<dbReference type="Gene3D" id="3.90.870.50">
    <property type="match status" value="1"/>
</dbReference>
<feature type="domain" description="YrdC-like" evidence="11">
    <location>
        <begin position="217"/>
        <end position="420"/>
    </location>
</feature>
<dbReference type="InterPro" id="IPR036046">
    <property type="entry name" value="Acylphosphatase-like_dom_sf"/>
</dbReference>
<evidence type="ECO:0000256" key="5">
    <source>
        <dbReference type="ARBA" id="ARBA00022771"/>
    </source>
</evidence>
<dbReference type="PROSITE" id="PS51160">
    <property type="entry name" value="ACYLPHOSPHATASE_3"/>
    <property type="match status" value="1"/>
</dbReference>
<proteinExistence type="inferred from homology"/>
<dbReference type="SUPFAM" id="SSF55821">
    <property type="entry name" value="YrdC/RibB"/>
    <property type="match status" value="1"/>
</dbReference>
<dbReference type="InterPro" id="IPR051060">
    <property type="entry name" value="Carbamoyltrans_HypF-like"/>
</dbReference>
<dbReference type="Pfam" id="PF07503">
    <property type="entry name" value="zf-HYPF"/>
    <property type="match status" value="2"/>
</dbReference>
<feature type="active site" evidence="9">
    <location>
        <position position="37"/>
    </location>
</feature>
<evidence type="ECO:0000256" key="9">
    <source>
        <dbReference type="PROSITE-ProRule" id="PRU00520"/>
    </source>
</evidence>
<comment type="pathway">
    <text evidence="1">Protein modification; [NiFe] hydrogenase maturation.</text>
</comment>
<dbReference type="Gene3D" id="3.30.420.360">
    <property type="match status" value="1"/>
</dbReference>
<dbReference type="InterPro" id="IPR011125">
    <property type="entry name" value="Znf_HypF"/>
</dbReference>
<evidence type="ECO:0000256" key="4">
    <source>
        <dbReference type="ARBA" id="ARBA00022723"/>
    </source>
</evidence>
<evidence type="ECO:0000259" key="10">
    <source>
        <dbReference type="PROSITE" id="PS51160"/>
    </source>
</evidence>
<keyword evidence="5" id="KW-0863">Zinc-finger</keyword>
<dbReference type="Gene3D" id="3.30.420.40">
    <property type="match status" value="1"/>
</dbReference>
<protein>
    <recommendedName>
        <fullName evidence="8">Carbamoyltransferase</fullName>
        <ecNumber evidence="8">6.2.-.-</ecNumber>
    </recommendedName>
</protein>
<evidence type="ECO:0000256" key="7">
    <source>
        <dbReference type="ARBA" id="ARBA00048220"/>
    </source>
</evidence>
<dbReference type="Proteomes" id="UP001058120">
    <property type="component" value="Chromosome"/>
</dbReference>
<dbReference type="InterPro" id="IPR041440">
    <property type="entry name" value="HypF_C"/>
</dbReference>
<evidence type="ECO:0000256" key="3">
    <source>
        <dbReference type="ARBA" id="ARBA00022598"/>
    </source>
</evidence>
<dbReference type="InterPro" id="IPR017945">
    <property type="entry name" value="DHBP_synth_RibB-like_a/b_dom"/>
</dbReference>
<dbReference type="Pfam" id="PF22521">
    <property type="entry name" value="HypF_C_2"/>
    <property type="match status" value="1"/>
</dbReference>
<dbReference type="NCBIfam" id="TIGR00143">
    <property type="entry name" value="hypF"/>
    <property type="match status" value="1"/>
</dbReference>
<dbReference type="PIRSF" id="PIRSF006256">
    <property type="entry name" value="CMPcnvr_hdrg_mat"/>
    <property type="match status" value="1"/>
</dbReference>
<sequence>MQKREQHIIKGQVQGVGFRPFIFRLALANSLTGFVQNTAKGVLIEIQGTKEQINRFNLDFKQKLPPLAKISEHQKQEIDPRALEKQFEIIHSEQSGHKGHSVLVSPDVAICADCKNDMFTKTNRRHAYAFTNCTSCGPRYTITKSIPYDRPVTTMGCFPLCEACHIEYTDPLDRRFHAQPNACADCGPHLWLSDGEKNTSQNPPYLPQEQNILAENKQALLQTISYLNQGKIIAVKGLGGFQLACDAFNGNAVEELRKRKNRPHKAFALMVKDLESAKEIAHINSKAEELLTSPSAPIVLCPAKNSGLPENIAPDTHRIGIMLAYTPLHLLLFSPQTLEENTKRQAPKALIMTSANQGGKPICIKNRQALRDLREIADYYLFHDRDILIRVDDSVCLALNAEDTEQETLPNPIFFRRARGYVPSPVRFPDNANYLSSVFAAGTLLKNTFTFTKGNEAYQSQHIGDLDNLEVLDFFEETAKHLQKLLEVEPQKTATDLHPDFPSTHLAEVFSQTHNIGLEKVQHHISHAYSVLAEQNKLSEHPYFALILDGTGLGYDKTVWGGEIFYLFAREKRHYRLASLSPIALIGADKANFEPWRIAFAYHKKAQEKGYLAENDIFPFYDKPEYQSQLNQCELMLEKNINCPLSSGCGRLFDAISALLEICTQTSYEGQAAIKLEEYAFSGKTDTFIKIPLHCDQENKKLILQEMQEKKPASSYQPYIEIDTVYLYAELFKLLQKNTKRADIAQIFHTSLTHALNECLTLLKKEFYLANPNSCKLIFSGGVFNNEILLRSLYRKLSPEFQILFPQNTPPGDACISLGQAFYTALQRT</sequence>
<evidence type="ECO:0000256" key="6">
    <source>
        <dbReference type="ARBA" id="ARBA00022833"/>
    </source>
</evidence>
<dbReference type="PROSITE" id="PS00150">
    <property type="entry name" value="ACYLPHOSPHATASE_1"/>
    <property type="match status" value="1"/>
</dbReference>
<evidence type="ECO:0000313" key="13">
    <source>
        <dbReference type="Proteomes" id="UP001058120"/>
    </source>
</evidence>
<dbReference type="SUPFAM" id="SSF53067">
    <property type="entry name" value="Actin-like ATPase domain"/>
    <property type="match status" value="1"/>
</dbReference>
<dbReference type="Pfam" id="PF00708">
    <property type="entry name" value="Acylphosphatase"/>
    <property type="match status" value="1"/>
</dbReference>
<dbReference type="InterPro" id="IPR004421">
    <property type="entry name" value="Carbamoyltransferase_HypF"/>
</dbReference>
<dbReference type="PANTHER" id="PTHR42959">
    <property type="entry name" value="CARBAMOYLTRANSFERASE"/>
    <property type="match status" value="1"/>
</dbReference>
<comment type="catalytic activity">
    <reaction evidence="7">
        <text>C-terminal L-cysteinyl-[HypE protein] + carbamoyl phosphate + ATP + H2O = C-terminal S-carboxamide-L-cysteinyl-[HypE protein] + AMP + phosphate + diphosphate + H(+)</text>
        <dbReference type="Rhea" id="RHEA:55636"/>
        <dbReference type="Rhea" id="RHEA-COMP:14247"/>
        <dbReference type="Rhea" id="RHEA-COMP:14392"/>
        <dbReference type="ChEBI" id="CHEBI:15377"/>
        <dbReference type="ChEBI" id="CHEBI:15378"/>
        <dbReference type="ChEBI" id="CHEBI:30616"/>
        <dbReference type="ChEBI" id="CHEBI:33019"/>
        <dbReference type="ChEBI" id="CHEBI:43474"/>
        <dbReference type="ChEBI" id="CHEBI:58228"/>
        <dbReference type="ChEBI" id="CHEBI:76913"/>
        <dbReference type="ChEBI" id="CHEBI:139126"/>
        <dbReference type="ChEBI" id="CHEBI:456215"/>
    </reaction>
</comment>
<dbReference type="Pfam" id="PF01300">
    <property type="entry name" value="Sua5_yciO_yrdC"/>
    <property type="match status" value="1"/>
</dbReference>
<organism evidence="12 13">
    <name type="scientific">Taurinivorans muris</name>
    <dbReference type="NCBI Taxonomy" id="2787751"/>
    <lineage>
        <taxon>Bacteria</taxon>
        <taxon>Pseudomonadati</taxon>
        <taxon>Thermodesulfobacteriota</taxon>
        <taxon>Desulfovibrionia</taxon>
        <taxon>Desulfovibrionales</taxon>
        <taxon>Desulfovibrionaceae</taxon>
        <taxon>Taurinivorans</taxon>
    </lineage>
</organism>
<name>A0ABY5Y392_9BACT</name>